<gene>
    <name evidence="1" type="ORF">BN1723_005132</name>
</gene>
<dbReference type="AlphaFoldDB" id="A0A0G4N4P4"/>
<accession>A0A0G4N4P4</accession>
<organism evidence="1 2">
    <name type="scientific">Verticillium longisporum</name>
    <name type="common">Verticillium dahliae var. longisporum</name>
    <dbReference type="NCBI Taxonomy" id="100787"/>
    <lineage>
        <taxon>Eukaryota</taxon>
        <taxon>Fungi</taxon>
        <taxon>Dikarya</taxon>
        <taxon>Ascomycota</taxon>
        <taxon>Pezizomycotina</taxon>
        <taxon>Sordariomycetes</taxon>
        <taxon>Hypocreomycetidae</taxon>
        <taxon>Glomerellales</taxon>
        <taxon>Plectosphaerellaceae</taxon>
        <taxon>Verticillium</taxon>
    </lineage>
</organism>
<name>A0A0G4N4P4_VERLO</name>
<evidence type="ECO:0000313" key="2">
    <source>
        <dbReference type="Proteomes" id="UP000045706"/>
    </source>
</evidence>
<proteinExistence type="predicted"/>
<evidence type="ECO:0000313" key="1">
    <source>
        <dbReference type="EMBL" id="CRK41432.1"/>
    </source>
</evidence>
<evidence type="ECO:0008006" key="3">
    <source>
        <dbReference type="Google" id="ProtNLM"/>
    </source>
</evidence>
<dbReference type="SUPFAM" id="SSF51182">
    <property type="entry name" value="RmlC-like cupins"/>
    <property type="match status" value="1"/>
</dbReference>
<sequence>MVRAWQLWLSPRPQHRSRNNSQPAFKHLGDAALYEPLSKPDGLWYVRETHYIENPLVRAGLTGPPLHIHRLQDEHFKVEQGVLGAVKNGVEYAVTKDDGVFHIPAGTR</sequence>
<dbReference type="EMBL" id="CVQI01032496">
    <property type="protein sequence ID" value="CRK41432.1"/>
    <property type="molecule type" value="Genomic_DNA"/>
</dbReference>
<dbReference type="Proteomes" id="UP000045706">
    <property type="component" value="Unassembled WGS sequence"/>
</dbReference>
<dbReference type="InterPro" id="IPR011051">
    <property type="entry name" value="RmlC_Cupin_sf"/>
</dbReference>
<reference evidence="2" key="1">
    <citation type="submission" date="2015-05" db="EMBL/GenBank/DDBJ databases">
        <authorList>
            <person name="Fogelqvist Johan"/>
        </authorList>
    </citation>
    <scope>NUCLEOTIDE SEQUENCE [LARGE SCALE GENOMIC DNA]</scope>
</reference>
<protein>
    <recommendedName>
        <fullName evidence="3">Cupin 2 conserved barrel domain-containing protein</fullName>
    </recommendedName>
</protein>